<geneLocation type="mitochondrion" evidence="8"/>
<dbReference type="GO" id="GO:0003735">
    <property type="term" value="F:structural constituent of ribosome"/>
    <property type="evidence" value="ECO:0007669"/>
    <property type="project" value="InterPro"/>
</dbReference>
<reference evidence="8" key="1">
    <citation type="submission" date="2019-03" db="EMBL/GenBank/DDBJ databases">
        <authorList>
            <person name="Cox C."/>
        </authorList>
    </citation>
    <scope>NUCLEOTIDE SEQUENCE</scope>
</reference>
<dbReference type="GO" id="GO:0005763">
    <property type="term" value="C:mitochondrial small ribosomal subunit"/>
    <property type="evidence" value="ECO:0007669"/>
    <property type="project" value="TreeGrafter"/>
</dbReference>
<dbReference type="GO" id="GO:0003723">
    <property type="term" value="F:RNA binding"/>
    <property type="evidence" value="ECO:0007669"/>
    <property type="project" value="InterPro"/>
</dbReference>
<accession>A0A6G9IF36</accession>
<dbReference type="PROSITE" id="PS00323">
    <property type="entry name" value="RIBOSOMAL_S19"/>
    <property type="match status" value="1"/>
</dbReference>
<keyword evidence="4 8" id="KW-0496">Mitochondrion</keyword>
<comment type="similarity">
    <text evidence="2 7">Belongs to the universal ribosomal protein uS19 family.</text>
</comment>
<dbReference type="InterPro" id="IPR020934">
    <property type="entry name" value="Ribosomal_uS19_CS"/>
</dbReference>
<dbReference type="PANTHER" id="PTHR11880">
    <property type="entry name" value="RIBOSOMAL PROTEIN S19P FAMILY MEMBER"/>
    <property type="match status" value="1"/>
</dbReference>
<dbReference type="SUPFAM" id="SSF54570">
    <property type="entry name" value="Ribosomal protein S19"/>
    <property type="match status" value="1"/>
</dbReference>
<dbReference type="Gene3D" id="3.30.860.10">
    <property type="entry name" value="30s Ribosomal Protein S19, Chain A"/>
    <property type="match status" value="1"/>
</dbReference>
<dbReference type="InterPro" id="IPR002222">
    <property type="entry name" value="Ribosomal_uS19"/>
</dbReference>
<dbReference type="PRINTS" id="PR00975">
    <property type="entry name" value="RIBOSOMALS19"/>
</dbReference>
<proteinExistence type="inferred from homology"/>
<dbReference type="GO" id="GO:0006412">
    <property type="term" value="P:translation"/>
    <property type="evidence" value="ECO:0007669"/>
    <property type="project" value="InterPro"/>
</dbReference>
<dbReference type="GeneID" id="54116112"/>
<evidence type="ECO:0000256" key="4">
    <source>
        <dbReference type="ARBA" id="ARBA00023128"/>
    </source>
</evidence>
<evidence type="ECO:0000256" key="3">
    <source>
        <dbReference type="ARBA" id="ARBA00022980"/>
    </source>
</evidence>
<organism evidence="8">
    <name type="scientific">Gonatozygon brebissonii</name>
    <dbReference type="NCBI Taxonomy" id="184482"/>
    <lineage>
        <taxon>Eukaryota</taxon>
        <taxon>Viridiplantae</taxon>
        <taxon>Streptophyta</taxon>
        <taxon>Zygnematophyceae</taxon>
        <taxon>Zygnematophycidae</taxon>
        <taxon>Desmidiales</taxon>
        <taxon>Gonatozygaceae</taxon>
        <taxon>Gonatozygon</taxon>
    </lineage>
</organism>
<evidence type="ECO:0000256" key="7">
    <source>
        <dbReference type="RuleBase" id="RU003485"/>
    </source>
</evidence>
<dbReference type="RefSeq" id="YP_009755797.1">
    <property type="nucleotide sequence ID" value="NC_046951.1"/>
</dbReference>
<dbReference type="InterPro" id="IPR023575">
    <property type="entry name" value="Ribosomal_uS19_SF"/>
</dbReference>
<evidence type="ECO:0000256" key="1">
    <source>
        <dbReference type="ARBA" id="ARBA00004173"/>
    </source>
</evidence>
<protein>
    <recommendedName>
        <fullName evidence="6">Small ribosomal subunit protein uS19m</fullName>
    </recommendedName>
</protein>
<dbReference type="EMBL" id="MK720950">
    <property type="protein sequence ID" value="QIQ23075.1"/>
    <property type="molecule type" value="Genomic_DNA"/>
</dbReference>
<evidence type="ECO:0000313" key="8">
    <source>
        <dbReference type="EMBL" id="QIQ23075.1"/>
    </source>
</evidence>
<keyword evidence="3 7" id="KW-0689">Ribosomal protein</keyword>
<evidence type="ECO:0000256" key="5">
    <source>
        <dbReference type="ARBA" id="ARBA00023274"/>
    </source>
</evidence>
<dbReference type="AlphaFoldDB" id="A0A6G9IF36"/>
<sequence>MTRSIWKGPFVDSSLLKSKQIKRKVWSRRSCILPQFVGSFAQVYNGKSFIGLKITEDMVGHKFGEFASTRKTPALRKSKFNLKQKAR</sequence>
<dbReference type="HAMAP" id="MF_00531">
    <property type="entry name" value="Ribosomal_uS19"/>
    <property type="match status" value="1"/>
</dbReference>
<dbReference type="PANTHER" id="PTHR11880:SF67">
    <property type="entry name" value="SMALL RIBOSOMAL SUBUNIT PROTEIN US19M"/>
    <property type="match status" value="1"/>
</dbReference>
<dbReference type="GO" id="GO:0000028">
    <property type="term" value="P:ribosomal small subunit assembly"/>
    <property type="evidence" value="ECO:0007669"/>
    <property type="project" value="TreeGrafter"/>
</dbReference>
<keyword evidence="5 7" id="KW-0687">Ribonucleoprotein</keyword>
<evidence type="ECO:0000256" key="6">
    <source>
        <dbReference type="ARBA" id="ARBA00044183"/>
    </source>
</evidence>
<dbReference type="PIRSF" id="PIRSF002144">
    <property type="entry name" value="Ribosomal_S19"/>
    <property type="match status" value="1"/>
</dbReference>
<name>A0A6G9IF36_9VIRI</name>
<comment type="subcellular location">
    <subcellularLocation>
        <location evidence="1">Mitochondrion</location>
    </subcellularLocation>
</comment>
<dbReference type="NCBIfam" id="TIGR01050">
    <property type="entry name" value="rpsS_bact"/>
    <property type="match status" value="1"/>
</dbReference>
<dbReference type="Pfam" id="PF00203">
    <property type="entry name" value="Ribosomal_S19"/>
    <property type="match status" value="1"/>
</dbReference>
<gene>
    <name evidence="8" type="primary">rps19</name>
</gene>
<evidence type="ECO:0000256" key="2">
    <source>
        <dbReference type="ARBA" id="ARBA00007345"/>
    </source>
</evidence>
<dbReference type="InterPro" id="IPR005732">
    <property type="entry name" value="Ribosomal_uS19_bac-type"/>
</dbReference>